<dbReference type="Pfam" id="PF01590">
    <property type="entry name" value="GAF"/>
    <property type="match status" value="1"/>
</dbReference>
<dbReference type="PRINTS" id="PR00344">
    <property type="entry name" value="BCTRLSENSOR"/>
</dbReference>
<dbReference type="SUPFAM" id="SSF55781">
    <property type="entry name" value="GAF domain-like"/>
    <property type="match status" value="2"/>
</dbReference>
<keyword evidence="3" id="KW-0547">Nucleotide-binding</keyword>
<dbReference type="Pfam" id="PF00512">
    <property type="entry name" value="HisKA"/>
    <property type="match status" value="1"/>
</dbReference>
<dbReference type="SUPFAM" id="SSF47384">
    <property type="entry name" value="Homodimeric domain of signal transducing histidine kinase"/>
    <property type="match status" value="1"/>
</dbReference>
<feature type="region of interest" description="Disordered" evidence="7">
    <location>
        <begin position="1"/>
        <end position="24"/>
    </location>
</feature>
<dbReference type="InterPro" id="IPR003018">
    <property type="entry name" value="GAF"/>
</dbReference>
<protein>
    <submittedName>
        <fullName evidence="9">Sporulation kinase A</fullName>
        <ecNumber evidence="9">2.7.13.3</ecNumber>
    </submittedName>
</protein>
<dbReference type="InterPro" id="IPR029016">
    <property type="entry name" value="GAF-like_dom_sf"/>
</dbReference>
<keyword evidence="2 9" id="KW-0808">Transferase</keyword>
<keyword evidence="1" id="KW-0597">Phosphoprotein</keyword>
<sequence length="597" mass="65359">MTSKAQPVGSRRDRPERDAGRGQELRSLEARYRISSLIGKTEDPKSALSHILGELVGVFRASSGSIALLSPDTGKLEIEVQQGLPLEDGDDLGLRLGQGITGWVAFHGRSLLVPDVRSDARYVRVRPQVMCEMAVPMLETTRVVEEASQIFGVINLDSDQVGAFTDQDLLLLEQCAAEATAVMQRLWRLKQLRGKARQLEVLIESGQALVPKLEEHELIETVVRDARRVTEARACAIYLTDTASQTVRLAAWSDPEGTKSRLAEGAVGHAVEDCAIAASIHTRKVVEFANIHTPDFLDLPDIPKDPQLRSMLVTPMVLDGEVLGAIAVFTDRVHRFNNDEKRFCAALASIALVALQNARLYARVFQSEDSLRKNEQLTTLGLLAAEIAHEIRNPLTVIKLLFGYLGLDFPEGDPRRTDVRVIREKLDQLEAIVTRVLTFAKAPSSLHSRWSVAEVIEDTIVLIRLKLAQGKIQLRFAPPARPLQIDAHKGQIQQVLLNLLINSTQAMPGGGMITILTTQVERDGAACVAIDVADTGGGIPEALRERIFDSFLSGRPDGTGLGLAIAKRIMRSHHGDILLQTSGPSGTTIRIVLPLAR</sequence>
<accession>A0A1J5T2N3</accession>
<feature type="compositionally biased region" description="Basic and acidic residues" evidence="7">
    <location>
        <begin position="10"/>
        <end position="24"/>
    </location>
</feature>
<evidence type="ECO:0000256" key="6">
    <source>
        <dbReference type="ARBA" id="ARBA00023012"/>
    </source>
</evidence>
<evidence type="ECO:0000256" key="2">
    <source>
        <dbReference type="ARBA" id="ARBA00022679"/>
    </source>
</evidence>
<evidence type="ECO:0000256" key="1">
    <source>
        <dbReference type="ARBA" id="ARBA00022553"/>
    </source>
</evidence>
<comment type="caution">
    <text evidence="9">The sequence shown here is derived from an EMBL/GenBank/DDBJ whole genome shotgun (WGS) entry which is preliminary data.</text>
</comment>
<dbReference type="GO" id="GO:0005524">
    <property type="term" value="F:ATP binding"/>
    <property type="evidence" value="ECO:0007669"/>
    <property type="project" value="UniProtKB-KW"/>
</dbReference>
<proteinExistence type="predicted"/>
<feature type="domain" description="Histidine kinase" evidence="8">
    <location>
        <begin position="386"/>
        <end position="597"/>
    </location>
</feature>
<dbReference type="AlphaFoldDB" id="A0A1J5T2N3"/>
<evidence type="ECO:0000259" key="8">
    <source>
        <dbReference type="PROSITE" id="PS50109"/>
    </source>
</evidence>
<dbReference type="Pfam" id="PF02518">
    <property type="entry name" value="HATPase_c"/>
    <property type="match status" value="1"/>
</dbReference>
<dbReference type="Gene3D" id="3.30.450.40">
    <property type="match status" value="2"/>
</dbReference>
<keyword evidence="4 9" id="KW-0418">Kinase</keyword>
<dbReference type="InterPro" id="IPR003594">
    <property type="entry name" value="HATPase_dom"/>
</dbReference>
<dbReference type="PROSITE" id="PS50109">
    <property type="entry name" value="HIS_KIN"/>
    <property type="match status" value="1"/>
</dbReference>
<dbReference type="EMBL" id="MLJW01000010">
    <property type="protein sequence ID" value="OIR15145.1"/>
    <property type="molecule type" value="Genomic_DNA"/>
</dbReference>
<dbReference type="InterPro" id="IPR004358">
    <property type="entry name" value="Sig_transdc_His_kin-like_C"/>
</dbReference>
<dbReference type="EC" id="2.7.13.3" evidence="9"/>
<dbReference type="SMART" id="SM00065">
    <property type="entry name" value="GAF"/>
    <property type="match status" value="2"/>
</dbReference>
<reference evidence="9" key="1">
    <citation type="submission" date="2016-10" db="EMBL/GenBank/DDBJ databases">
        <title>Sequence of Gallionella enrichment culture.</title>
        <authorList>
            <person name="Poehlein A."/>
            <person name="Muehling M."/>
            <person name="Daniel R."/>
        </authorList>
    </citation>
    <scope>NUCLEOTIDE SEQUENCE</scope>
</reference>
<dbReference type="SUPFAM" id="SSF55874">
    <property type="entry name" value="ATPase domain of HSP90 chaperone/DNA topoisomerase II/histidine kinase"/>
    <property type="match status" value="1"/>
</dbReference>
<evidence type="ECO:0000256" key="7">
    <source>
        <dbReference type="SAM" id="MobiDB-lite"/>
    </source>
</evidence>
<keyword evidence="5" id="KW-0067">ATP-binding</keyword>
<dbReference type="SMART" id="SM00388">
    <property type="entry name" value="HisKA"/>
    <property type="match status" value="1"/>
</dbReference>
<keyword evidence="6" id="KW-0902">Two-component regulatory system</keyword>
<dbReference type="SMART" id="SM00387">
    <property type="entry name" value="HATPase_c"/>
    <property type="match status" value="1"/>
</dbReference>
<gene>
    <name evidence="9" type="primary">kinA_1</name>
    <name evidence="9" type="ORF">GALL_42640</name>
</gene>
<dbReference type="InterPro" id="IPR003661">
    <property type="entry name" value="HisK_dim/P_dom"/>
</dbReference>
<dbReference type="PANTHER" id="PTHR43065:SF10">
    <property type="entry name" value="PEROXIDE STRESS-ACTIVATED HISTIDINE KINASE MAK3"/>
    <property type="match status" value="1"/>
</dbReference>
<dbReference type="Gene3D" id="1.10.287.130">
    <property type="match status" value="1"/>
</dbReference>
<evidence type="ECO:0000256" key="5">
    <source>
        <dbReference type="ARBA" id="ARBA00022840"/>
    </source>
</evidence>
<dbReference type="CDD" id="cd00082">
    <property type="entry name" value="HisKA"/>
    <property type="match status" value="1"/>
</dbReference>
<organism evidence="9">
    <name type="scientific">mine drainage metagenome</name>
    <dbReference type="NCBI Taxonomy" id="410659"/>
    <lineage>
        <taxon>unclassified sequences</taxon>
        <taxon>metagenomes</taxon>
        <taxon>ecological metagenomes</taxon>
    </lineage>
</organism>
<dbReference type="Pfam" id="PF13185">
    <property type="entry name" value="GAF_2"/>
    <property type="match status" value="1"/>
</dbReference>
<evidence type="ECO:0000313" key="9">
    <source>
        <dbReference type="EMBL" id="OIR15145.1"/>
    </source>
</evidence>
<dbReference type="PANTHER" id="PTHR43065">
    <property type="entry name" value="SENSOR HISTIDINE KINASE"/>
    <property type="match status" value="1"/>
</dbReference>
<dbReference type="GO" id="GO:0000155">
    <property type="term" value="F:phosphorelay sensor kinase activity"/>
    <property type="evidence" value="ECO:0007669"/>
    <property type="project" value="InterPro"/>
</dbReference>
<dbReference type="Gene3D" id="3.30.565.10">
    <property type="entry name" value="Histidine kinase-like ATPase, C-terminal domain"/>
    <property type="match status" value="1"/>
</dbReference>
<dbReference type="InterPro" id="IPR005467">
    <property type="entry name" value="His_kinase_dom"/>
</dbReference>
<dbReference type="InterPro" id="IPR036097">
    <property type="entry name" value="HisK_dim/P_sf"/>
</dbReference>
<name>A0A1J5T2N3_9ZZZZ</name>
<evidence type="ECO:0000256" key="3">
    <source>
        <dbReference type="ARBA" id="ARBA00022741"/>
    </source>
</evidence>
<dbReference type="InterPro" id="IPR036890">
    <property type="entry name" value="HATPase_C_sf"/>
</dbReference>
<evidence type="ECO:0000256" key="4">
    <source>
        <dbReference type="ARBA" id="ARBA00022777"/>
    </source>
</evidence>